<sequence>MEIFIAALLLVGLSIIGLCFNIIFRKNGHFPETEISSNKEMRKLGIRCAKEEELRLWGKKNGKEHPTCSDLGCSSCSASCTFNPDNKN</sequence>
<dbReference type="EMBL" id="JADILV010000073">
    <property type="protein sequence ID" value="MBO8484445.1"/>
    <property type="molecule type" value="Genomic_DNA"/>
</dbReference>
<dbReference type="Proteomes" id="UP000725002">
    <property type="component" value="Unassembled WGS sequence"/>
</dbReference>
<dbReference type="AlphaFoldDB" id="A0A940DTU4"/>
<evidence type="ECO:0000313" key="2">
    <source>
        <dbReference type="Proteomes" id="UP000725002"/>
    </source>
</evidence>
<protein>
    <submittedName>
        <fullName evidence="1">Uncharacterized protein</fullName>
    </submittedName>
</protein>
<organism evidence="1 2">
    <name type="scientific">Candidatus Cryptobacteroides avicola</name>
    <dbReference type="NCBI Taxonomy" id="2840757"/>
    <lineage>
        <taxon>Bacteria</taxon>
        <taxon>Pseudomonadati</taxon>
        <taxon>Bacteroidota</taxon>
        <taxon>Bacteroidia</taxon>
        <taxon>Bacteroidales</taxon>
        <taxon>Candidatus Cryptobacteroides</taxon>
    </lineage>
</organism>
<reference evidence="1" key="2">
    <citation type="journal article" date="2021" name="PeerJ">
        <title>Extensive microbial diversity within the chicken gut microbiome revealed by metagenomics and culture.</title>
        <authorList>
            <person name="Gilroy R."/>
            <person name="Ravi A."/>
            <person name="Getino M."/>
            <person name="Pursley I."/>
            <person name="Horton D.L."/>
            <person name="Alikhan N.F."/>
            <person name="Baker D."/>
            <person name="Gharbi K."/>
            <person name="Hall N."/>
            <person name="Watson M."/>
            <person name="Adriaenssens E.M."/>
            <person name="Foster-Nyarko E."/>
            <person name="Jarju S."/>
            <person name="Secka A."/>
            <person name="Antonio M."/>
            <person name="Oren A."/>
            <person name="Chaudhuri R.R."/>
            <person name="La Ragione R."/>
            <person name="Hildebrand F."/>
            <person name="Pallen M.J."/>
        </authorList>
    </citation>
    <scope>NUCLEOTIDE SEQUENCE</scope>
    <source>
        <strain evidence="1">G3-8215</strain>
    </source>
</reference>
<reference evidence="1" key="1">
    <citation type="submission" date="2020-10" db="EMBL/GenBank/DDBJ databases">
        <authorList>
            <person name="Gilroy R."/>
        </authorList>
    </citation>
    <scope>NUCLEOTIDE SEQUENCE</scope>
    <source>
        <strain evidence="1">G3-8215</strain>
    </source>
</reference>
<accession>A0A940DTU4</accession>
<proteinExistence type="predicted"/>
<comment type="caution">
    <text evidence="1">The sequence shown here is derived from an EMBL/GenBank/DDBJ whole genome shotgun (WGS) entry which is preliminary data.</text>
</comment>
<name>A0A940DTU4_9BACT</name>
<evidence type="ECO:0000313" key="1">
    <source>
        <dbReference type="EMBL" id="MBO8484445.1"/>
    </source>
</evidence>
<gene>
    <name evidence="1" type="ORF">IAB75_10110</name>
</gene>